<keyword evidence="1" id="KW-0472">Membrane</keyword>
<dbReference type="Proteomes" id="UP000030361">
    <property type="component" value="Chromosome"/>
</dbReference>
<protein>
    <recommendedName>
        <fullName evidence="4">ABC transporter permease</fullName>
    </recommendedName>
</protein>
<proteinExistence type="predicted"/>
<feature type="transmembrane region" description="Helical" evidence="1">
    <location>
        <begin position="301"/>
        <end position="322"/>
    </location>
</feature>
<dbReference type="AlphaFoldDB" id="A0A1S6QHM3"/>
<evidence type="ECO:0008006" key="4">
    <source>
        <dbReference type="Google" id="ProtNLM"/>
    </source>
</evidence>
<feature type="transmembrane region" description="Helical" evidence="1">
    <location>
        <begin position="242"/>
        <end position="262"/>
    </location>
</feature>
<dbReference type="KEGG" id="lcu:PL11_003760"/>
<feature type="transmembrane region" description="Helical" evidence="1">
    <location>
        <begin position="199"/>
        <end position="215"/>
    </location>
</feature>
<keyword evidence="1" id="KW-0812">Transmembrane</keyword>
<keyword evidence="1" id="KW-1133">Transmembrane helix</keyword>
<evidence type="ECO:0000256" key="1">
    <source>
        <dbReference type="SAM" id="Phobius"/>
    </source>
</evidence>
<feature type="transmembrane region" description="Helical" evidence="1">
    <location>
        <begin position="88"/>
        <end position="107"/>
    </location>
</feature>
<feature type="transmembrane region" description="Helical" evidence="1">
    <location>
        <begin position="398"/>
        <end position="421"/>
    </location>
</feature>
<dbReference type="EMBL" id="CP018906">
    <property type="protein sequence ID" value="AQW21101.1"/>
    <property type="molecule type" value="Genomic_DNA"/>
</dbReference>
<gene>
    <name evidence="2" type="ORF">PL11_003760</name>
</gene>
<feature type="transmembrane region" description="Helical" evidence="1">
    <location>
        <begin position="472"/>
        <end position="494"/>
    </location>
</feature>
<dbReference type="eggNOG" id="COG3559">
    <property type="taxonomic scope" value="Bacteria"/>
</dbReference>
<feature type="transmembrane region" description="Helical" evidence="1">
    <location>
        <begin position="441"/>
        <end position="465"/>
    </location>
</feature>
<feature type="transmembrane region" description="Helical" evidence="1">
    <location>
        <begin position="167"/>
        <end position="187"/>
    </location>
</feature>
<evidence type="ECO:0000313" key="2">
    <source>
        <dbReference type="EMBL" id="AQW21101.1"/>
    </source>
</evidence>
<feature type="transmembrane region" description="Helical" evidence="1">
    <location>
        <begin position="514"/>
        <end position="535"/>
    </location>
</feature>
<organism evidence="2 3">
    <name type="scientific">Lentilactobacillus curieae</name>
    <dbReference type="NCBI Taxonomy" id="1138822"/>
    <lineage>
        <taxon>Bacteria</taxon>
        <taxon>Bacillati</taxon>
        <taxon>Bacillota</taxon>
        <taxon>Bacilli</taxon>
        <taxon>Lactobacillales</taxon>
        <taxon>Lactobacillaceae</taxon>
        <taxon>Lentilactobacillus</taxon>
    </lineage>
</organism>
<feature type="transmembrane region" description="Helical" evidence="1">
    <location>
        <begin position="348"/>
        <end position="373"/>
    </location>
</feature>
<name>A0A1S6QHM3_9LACO</name>
<feature type="transmembrane region" description="Helical" evidence="1">
    <location>
        <begin position="21"/>
        <end position="39"/>
    </location>
</feature>
<sequence length="543" mass="59619">MSSLFHSSGLLTRFNFRKDRFKLIVWIIVLIALMVMIAWKFGDIYGSSTAIKTLMPTLKSKAMVSLFGTLGYPNSVTMTTARVFAQEMVIFMSIVTVVMNYSLAISGTRGEEDLGVTEMIRAKTVGKLSPLTAQIIELVTINFVLGVAYSVGLQFANMSGSDNQGDWIIGLSLGFIGIMFASFALLMAQVADHTNNAMILSYLGFAVAYIIRMVTDVSNPDFTWWSPIGWIEKTSPYQNNNWAPIVLMVVLSVIFIGLAYVANLHRDLGSGIISTRPGKRGASVWLQGPVSLLLRLQRTTIIAWIVGVLALAVSYGSVFNSIGDVLKTNPTMQKVFGSAAVHSANHTLILNFIATIGMVLAILAVVPGIQIIFKLKSDESKGWLEILHSKPLSRTRMLLGYMFVALILGVGLLAIGVYSLIGTGNAMLSSAQQLNAGRVGTQLFLTYIPAILIMVGLAVVLVGWLPRLTSVLWLYTAVGFIILYMGGLLKLPGWTKKVIPFGWVNKVPVKEMDWNVFWLMILLAIVLFIIGWLGYKRRDLEID</sequence>
<evidence type="ECO:0000313" key="3">
    <source>
        <dbReference type="Proteomes" id="UP000030361"/>
    </source>
</evidence>
<feature type="transmembrane region" description="Helical" evidence="1">
    <location>
        <begin position="128"/>
        <end position="155"/>
    </location>
</feature>
<dbReference type="RefSeq" id="WP_035166462.1">
    <property type="nucleotide sequence ID" value="NZ_CP018906.1"/>
</dbReference>
<reference evidence="2 3" key="1">
    <citation type="journal article" date="2015" name="Genome Announc.">
        <title>Genome Sequence of Lactobacillus curieae CCTCC M 2011381T, a Novel Producer of Gamma-aminobutyric Acid.</title>
        <authorList>
            <person name="Wang Y."/>
            <person name="Wang Y."/>
            <person name="Lang C."/>
            <person name="Wei D."/>
            <person name="Xu P."/>
            <person name="Xie J."/>
        </authorList>
    </citation>
    <scope>NUCLEOTIDE SEQUENCE [LARGE SCALE GENOMIC DNA]</scope>
    <source>
        <strain evidence="2 3">CCTCC M 2011381</strain>
    </source>
</reference>
<keyword evidence="3" id="KW-1185">Reference proteome</keyword>
<accession>A0A1S6QHM3</accession>
<dbReference type="OrthoDB" id="2014935at2"/>